<organism evidence="2 3">
    <name type="scientific">Oedothorax gibbosus</name>
    <dbReference type="NCBI Taxonomy" id="931172"/>
    <lineage>
        <taxon>Eukaryota</taxon>
        <taxon>Metazoa</taxon>
        <taxon>Ecdysozoa</taxon>
        <taxon>Arthropoda</taxon>
        <taxon>Chelicerata</taxon>
        <taxon>Arachnida</taxon>
        <taxon>Araneae</taxon>
        <taxon>Araneomorphae</taxon>
        <taxon>Entelegynae</taxon>
        <taxon>Araneoidea</taxon>
        <taxon>Linyphiidae</taxon>
        <taxon>Erigoninae</taxon>
        <taxon>Oedothorax</taxon>
    </lineage>
</organism>
<evidence type="ECO:0000313" key="2">
    <source>
        <dbReference type="EMBL" id="KAG8170325.1"/>
    </source>
</evidence>
<feature type="non-terminal residue" evidence="2">
    <location>
        <position position="1"/>
    </location>
</feature>
<gene>
    <name evidence="2" type="ORF">JTE90_016395</name>
</gene>
<dbReference type="EMBL" id="JAFNEN010005622">
    <property type="protein sequence ID" value="KAG8170325.1"/>
    <property type="molecule type" value="Genomic_DNA"/>
</dbReference>
<feature type="region of interest" description="Disordered" evidence="1">
    <location>
        <begin position="21"/>
        <end position="60"/>
    </location>
</feature>
<accession>A0AAV6TES5</accession>
<protein>
    <submittedName>
        <fullName evidence="2">Uncharacterized protein</fullName>
    </submittedName>
</protein>
<dbReference type="Proteomes" id="UP000827092">
    <property type="component" value="Unassembled WGS sequence"/>
</dbReference>
<sequence length="127" mass="13931">SCFTLGPLRIWVRTGTKITSLPSDCQGPNRGHRTPQETGAFTRTRPTPDEPIPGTNDSYKEKITLPRSSVDVSDSVALPHCPEGPISVSVLGILTPFPCGRQRDKHELCLRFSADVRASETDFLRSP</sequence>
<proteinExistence type="predicted"/>
<dbReference type="AlphaFoldDB" id="A0AAV6TES5"/>
<evidence type="ECO:0000313" key="3">
    <source>
        <dbReference type="Proteomes" id="UP000827092"/>
    </source>
</evidence>
<name>A0AAV6TES5_9ARAC</name>
<feature type="compositionally biased region" description="Polar residues" evidence="1">
    <location>
        <begin position="36"/>
        <end position="45"/>
    </location>
</feature>
<evidence type="ECO:0000256" key="1">
    <source>
        <dbReference type="SAM" id="MobiDB-lite"/>
    </source>
</evidence>
<reference evidence="2 3" key="1">
    <citation type="journal article" date="2022" name="Nat. Ecol. Evol.">
        <title>A masculinizing supergene underlies an exaggerated male reproductive morph in a spider.</title>
        <authorList>
            <person name="Hendrickx F."/>
            <person name="De Corte Z."/>
            <person name="Sonet G."/>
            <person name="Van Belleghem S.M."/>
            <person name="Kostlbacher S."/>
            <person name="Vangestel C."/>
        </authorList>
    </citation>
    <scope>NUCLEOTIDE SEQUENCE [LARGE SCALE GENOMIC DNA]</scope>
    <source>
        <strain evidence="2">W744_W776</strain>
    </source>
</reference>
<keyword evidence="3" id="KW-1185">Reference proteome</keyword>
<comment type="caution">
    <text evidence="2">The sequence shown here is derived from an EMBL/GenBank/DDBJ whole genome shotgun (WGS) entry which is preliminary data.</text>
</comment>